<dbReference type="Gene3D" id="3.90.850.10">
    <property type="entry name" value="Fumarylacetoacetase-like, C-terminal domain"/>
    <property type="match status" value="1"/>
</dbReference>
<dbReference type="GO" id="GO:0016787">
    <property type="term" value="F:hydrolase activity"/>
    <property type="evidence" value="ECO:0007669"/>
    <property type="project" value="UniProtKB-KW"/>
</dbReference>
<dbReference type="InterPro" id="IPR051121">
    <property type="entry name" value="FAH"/>
</dbReference>
<dbReference type="PANTHER" id="PTHR42796">
    <property type="entry name" value="FUMARYLACETOACETATE HYDROLASE DOMAIN-CONTAINING PROTEIN 2A-RELATED"/>
    <property type="match status" value="1"/>
</dbReference>
<sequence length="283" mass="31188">MKLFRYGLKGQEKPGILLDGEHFDISGFGEDYTNDFLANNGLNRLRSYVDENRNELVPVPENVRIGCPLANPAKIICTGLNYYDHAVETGFSTESEPILFLKAISALNGPFDGITIPKTSTQPDWETELAIVIGKNCTNIDPTEYNNIIAGYVLINDVSDRAFMKHRGGTWDKGKGANTFAPVGPYFVTADEIPDVNNLHIWLKLNGQLMQDSNTSQFIYKPDFLVSYTSEFFGLNAGDIIATGSPAGTGIGQNPQRFLKPGDIIEYGIEHLGVAKQLITAYK</sequence>
<reference evidence="4 5" key="1">
    <citation type="submission" date="2022-12" db="EMBL/GenBank/DDBJ databases">
        <title>Chitinophagaceae gen. sp. nov., a new member of the family Chitinophagaceae, isolated from soil in a chemical factory.</title>
        <authorList>
            <person name="Ke Z."/>
        </authorList>
    </citation>
    <scope>NUCLEOTIDE SEQUENCE [LARGE SCALE GENOMIC DNA]</scope>
    <source>
        <strain evidence="4 5">LY-5</strain>
    </source>
</reference>
<evidence type="ECO:0000259" key="3">
    <source>
        <dbReference type="Pfam" id="PF01557"/>
    </source>
</evidence>
<keyword evidence="4" id="KW-0067">ATP-binding</keyword>
<evidence type="ECO:0000256" key="1">
    <source>
        <dbReference type="ARBA" id="ARBA00010211"/>
    </source>
</evidence>
<evidence type="ECO:0000313" key="4">
    <source>
        <dbReference type="EMBL" id="MDA3615021.1"/>
    </source>
</evidence>
<dbReference type="SUPFAM" id="SSF56529">
    <property type="entry name" value="FAH"/>
    <property type="match status" value="1"/>
</dbReference>
<dbReference type="InterPro" id="IPR011234">
    <property type="entry name" value="Fumarylacetoacetase-like_C"/>
</dbReference>
<accession>A0ABT4UJJ8</accession>
<keyword evidence="5" id="KW-1185">Reference proteome</keyword>
<organism evidence="4 5">
    <name type="scientific">Polluticaenibacter yanchengensis</name>
    <dbReference type="NCBI Taxonomy" id="3014562"/>
    <lineage>
        <taxon>Bacteria</taxon>
        <taxon>Pseudomonadati</taxon>
        <taxon>Bacteroidota</taxon>
        <taxon>Chitinophagia</taxon>
        <taxon>Chitinophagales</taxon>
        <taxon>Chitinophagaceae</taxon>
        <taxon>Polluticaenibacter</taxon>
    </lineage>
</organism>
<dbReference type="EMBL" id="JAQGEF010000009">
    <property type="protein sequence ID" value="MDA3615021.1"/>
    <property type="molecule type" value="Genomic_DNA"/>
</dbReference>
<evidence type="ECO:0000256" key="2">
    <source>
        <dbReference type="ARBA" id="ARBA00022723"/>
    </source>
</evidence>
<gene>
    <name evidence="4" type="ORF">O3P16_09400</name>
</gene>
<proteinExistence type="inferred from homology"/>
<keyword evidence="4" id="KW-0347">Helicase</keyword>
<feature type="domain" description="Fumarylacetoacetase-like C-terminal" evidence="3">
    <location>
        <begin position="74"/>
        <end position="277"/>
    </location>
</feature>
<comment type="similarity">
    <text evidence="1">Belongs to the FAH family.</text>
</comment>
<dbReference type="PANTHER" id="PTHR42796:SF4">
    <property type="entry name" value="FUMARYLACETOACETATE HYDROLASE DOMAIN-CONTAINING PROTEIN 2A"/>
    <property type="match status" value="1"/>
</dbReference>
<evidence type="ECO:0000313" key="5">
    <source>
        <dbReference type="Proteomes" id="UP001210231"/>
    </source>
</evidence>
<dbReference type="GO" id="GO:0004386">
    <property type="term" value="F:helicase activity"/>
    <property type="evidence" value="ECO:0007669"/>
    <property type="project" value="UniProtKB-KW"/>
</dbReference>
<dbReference type="InterPro" id="IPR036663">
    <property type="entry name" value="Fumarylacetoacetase_C_sf"/>
</dbReference>
<dbReference type="Proteomes" id="UP001210231">
    <property type="component" value="Unassembled WGS sequence"/>
</dbReference>
<keyword evidence="4" id="KW-0547">Nucleotide-binding</keyword>
<keyword evidence="2" id="KW-0479">Metal-binding</keyword>
<dbReference type="RefSeq" id="WP_407031346.1">
    <property type="nucleotide sequence ID" value="NZ_JAQGEF010000009.1"/>
</dbReference>
<dbReference type="Pfam" id="PF01557">
    <property type="entry name" value="FAA_hydrolase"/>
    <property type="match status" value="1"/>
</dbReference>
<comment type="caution">
    <text evidence="4">The sequence shown here is derived from an EMBL/GenBank/DDBJ whole genome shotgun (WGS) entry which is preliminary data.</text>
</comment>
<name>A0ABT4UJJ8_9BACT</name>
<protein>
    <submittedName>
        <fullName evidence="4">Fumarylacetoacetate hydrolase family protein</fullName>
    </submittedName>
</protein>
<keyword evidence="4" id="KW-0378">Hydrolase</keyword>